<dbReference type="RefSeq" id="WP_151681857.1">
    <property type="nucleotide sequence ID" value="NZ_BKZP01000049.1"/>
</dbReference>
<dbReference type="GO" id="GO:0003677">
    <property type="term" value="F:DNA binding"/>
    <property type="evidence" value="ECO:0007669"/>
    <property type="project" value="UniProtKB-KW"/>
</dbReference>
<evidence type="ECO:0000313" key="4">
    <source>
        <dbReference type="Proteomes" id="UP000391919"/>
    </source>
</evidence>
<dbReference type="InterPro" id="IPR036388">
    <property type="entry name" value="WH-like_DNA-bd_sf"/>
</dbReference>
<proteinExistence type="predicted"/>
<evidence type="ECO:0000256" key="1">
    <source>
        <dbReference type="ARBA" id="ARBA00023125"/>
    </source>
</evidence>
<dbReference type="Pfam" id="PF01047">
    <property type="entry name" value="MarR"/>
    <property type="match status" value="1"/>
</dbReference>
<protein>
    <submittedName>
        <fullName evidence="3">HTH-type transcriptional regulator YpoP</fullName>
    </submittedName>
</protein>
<keyword evidence="4" id="KW-1185">Reference proteome</keyword>
<sequence length="145" mass="17208">MGLLETIESIDLEFIFRKVYRKIKDEMHRLLKEYVTINEYMVLKFLMKSPMRSSDLSKALQVSASHITSVTDSLVEKGLIERKRSNKDRRVVDLILTEKGKALIELLTARKCEFLKEKLDIFTNEERETLYKLFKKLEDHLNEMH</sequence>
<comment type="caution">
    <text evidence="3">The sequence shown here is derived from an EMBL/GenBank/DDBJ whole genome shotgun (WGS) entry which is preliminary data.</text>
</comment>
<dbReference type="PANTHER" id="PTHR33164">
    <property type="entry name" value="TRANSCRIPTIONAL REGULATOR, MARR FAMILY"/>
    <property type="match status" value="1"/>
</dbReference>
<reference evidence="3 4" key="1">
    <citation type="submission" date="2019-09" db="EMBL/GenBank/DDBJ databases">
        <title>Draft genome sequence of Bacillus sp. JC-7.</title>
        <authorList>
            <person name="Tanaka N."/>
            <person name="Shiwa Y."/>
            <person name="Fujita N."/>
            <person name="Tanasupawat S."/>
        </authorList>
    </citation>
    <scope>NUCLEOTIDE SEQUENCE [LARGE SCALE GENOMIC DNA]</scope>
    <source>
        <strain evidence="3 4">JC-7</strain>
    </source>
</reference>
<dbReference type="SUPFAM" id="SSF46785">
    <property type="entry name" value="Winged helix' DNA-binding domain"/>
    <property type="match status" value="1"/>
</dbReference>
<dbReference type="InterPro" id="IPR000835">
    <property type="entry name" value="HTH_MarR-typ"/>
</dbReference>
<dbReference type="GO" id="GO:0006950">
    <property type="term" value="P:response to stress"/>
    <property type="evidence" value="ECO:0007669"/>
    <property type="project" value="TreeGrafter"/>
</dbReference>
<dbReference type="Proteomes" id="UP000391919">
    <property type="component" value="Unassembled WGS sequence"/>
</dbReference>
<keyword evidence="1" id="KW-0238">DNA-binding</keyword>
<accession>A0A5J4JMB7</accession>
<gene>
    <name evidence="3" type="primary">ypoP</name>
    <name evidence="3" type="ORF">BpJC7_30110</name>
</gene>
<dbReference type="InterPro" id="IPR039422">
    <property type="entry name" value="MarR/SlyA-like"/>
</dbReference>
<evidence type="ECO:0000259" key="2">
    <source>
        <dbReference type="PROSITE" id="PS50995"/>
    </source>
</evidence>
<name>A0A5J4JMB7_9BACI</name>
<dbReference type="EMBL" id="BKZQ01000062">
    <property type="protein sequence ID" value="GER71708.1"/>
    <property type="molecule type" value="Genomic_DNA"/>
</dbReference>
<dbReference type="InterPro" id="IPR036390">
    <property type="entry name" value="WH_DNA-bd_sf"/>
</dbReference>
<dbReference type="SMART" id="SM00347">
    <property type="entry name" value="HTH_MARR"/>
    <property type="match status" value="1"/>
</dbReference>
<organism evidence="3 4">
    <name type="scientific">Weizmannia acidilactici</name>
    <dbReference type="NCBI Taxonomy" id="2607726"/>
    <lineage>
        <taxon>Bacteria</taxon>
        <taxon>Bacillati</taxon>
        <taxon>Bacillota</taxon>
        <taxon>Bacilli</taxon>
        <taxon>Bacillales</taxon>
        <taxon>Bacillaceae</taxon>
        <taxon>Heyndrickxia</taxon>
    </lineage>
</organism>
<dbReference type="PRINTS" id="PR00598">
    <property type="entry name" value="HTHMARR"/>
</dbReference>
<dbReference type="AlphaFoldDB" id="A0A5J4JMB7"/>
<dbReference type="PANTHER" id="PTHR33164:SF67">
    <property type="entry name" value="TRANSCRIPTIONAL REGULATOR, MARR FAMILY"/>
    <property type="match status" value="1"/>
</dbReference>
<dbReference type="Gene3D" id="1.10.10.10">
    <property type="entry name" value="Winged helix-like DNA-binding domain superfamily/Winged helix DNA-binding domain"/>
    <property type="match status" value="1"/>
</dbReference>
<evidence type="ECO:0000313" key="3">
    <source>
        <dbReference type="EMBL" id="GER71708.1"/>
    </source>
</evidence>
<dbReference type="PROSITE" id="PS50995">
    <property type="entry name" value="HTH_MARR_2"/>
    <property type="match status" value="1"/>
</dbReference>
<feature type="domain" description="HTH marR-type" evidence="2">
    <location>
        <begin position="1"/>
        <end position="139"/>
    </location>
</feature>
<dbReference type="GO" id="GO:0003700">
    <property type="term" value="F:DNA-binding transcription factor activity"/>
    <property type="evidence" value="ECO:0007669"/>
    <property type="project" value="InterPro"/>
</dbReference>